<proteinExistence type="predicted"/>
<feature type="compositionally biased region" description="Polar residues" evidence="10">
    <location>
        <begin position="673"/>
        <end position="694"/>
    </location>
</feature>
<keyword evidence="7" id="KW-0720">Serine protease</keyword>
<evidence type="ECO:0000256" key="10">
    <source>
        <dbReference type="SAM" id="MobiDB-lite"/>
    </source>
</evidence>
<keyword evidence="6" id="KW-0378">Hydrolase</keyword>
<name>A0AAD2QFW7_9VIRU</name>
<evidence type="ECO:0000313" key="13">
    <source>
        <dbReference type="EMBL" id="DAZ87299.1"/>
    </source>
</evidence>
<dbReference type="GO" id="GO:0075523">
    <property type="term" value="P:viral translational frameshifting"/>
    <property type="evidence" value="ECO:0007669"/>
    <property type="project" value="UniProtKB-KW"/>
</dbReference>
<evidence type="ECO:0000256" key="7">
    <source>
        <dbReference type="ARBA" id="ARBA00022825"/>
    </source>
</evidence>
<protein>
    <submittedName>
        <fullName evidence="13">P1 protein</fullName>
    </submittedName>
</protein>
<sequence length="710" mass="78022">MGIITLLSVLSALFCLFFHFFYAHTLPSINLGTLNYHNRTPWLLPNGARPWDLPPDTGFQTSQCSPCPSCPTPNPTEFSYKDLCQGVWQKLLMDLTLDHTGLSVGSNNMWGRIREIFGNLTSATIAKMLWLSVTVWSGVLWVLASAVWGMFSSYTAPTLLLLLLYFLTKSLCQVVRWIFGSSLLRIMSTPMRITFRVLKSKTSFHNEKRVIGHESFEIPQDPPKSSVLQLISICSGKEEHVGYANCVRLYNNENALITCAHVGEDVLVKGKTGNAIQIGKFCPLYYSRDTDLVILTGPPNWEGVLGCKGVHFVTSDKIAPSPVNIYFKKGVIPKFSEDKIDESTNPQWMTSFGKLTGVYKGFVQVLSNTEAGFSGSGYFSGKTLVGIHKGHVGTEFNFNLMVPIPPIRGITSPSYVYETTNIKGRVFADDVISRIADDAEKIYRLIEANKLIKFQSATGVNWADYVDESSRSPPHPAEVPLPSLMVRENPTPTQRGNGLRSPVCETTEARSPSLMASENPIPLMGNGLRGSVRGTTGVSPIHLSEQDDTKLFQQLYPNVDPCLENLYPVITPTAPLLTPPGTGSQTPKSTAVPMKVEFGEKEMMSEIIKCLVDKISTNQISKKSKPKRGKRGAKNKQQTSAPSSPDSMLGTQSKLKLHQMVSDIVAGHPPSTTPKAKQKQNGGEGSASNTQSWVRKSKDSAGPSRDLKPK</sequence>
<keyword evidence="3 11" id="KW-0812">Transmembrane</keyword>
<comment type="subcellular location">
    <subcellularLocation>
        <location evidence="1">Membrane</location>
        <topology evidence="1">Multi-pass membrane protein</topology>
    </subcellularLocation>
</comment>
<keyword evidence="8 11" id="KW-1133">Transmembrane helix</keyword>
<dbReference type="Proteomes" id="UP001243857">
    <property type="component" value="Segment"/>
</dbReference>
<dbReference type="GO" id="GO:0070008">
    <property type="term" value="F:serine-type exopeptidase activity"/>
    <property type="evidence" value="ECO:0007669"/>
    <property type="project" value="InterPro"/>
</dbReference>
<evidence type="ECO:0000256" key="1">
    <source>
        <dbReference type="ARBA" id="ARBA00004141"/>
    </source>
</evidence>
<keyword evidence="2" id="KW-0645">Protease</keyword>
<evidence type="ECO:0000256" key="6">
    <source>
        <dbReference type="ARBA" id="ARBA00022801"/>
    </source>
</evidence>
<keyword evidence="4" id="KW-0732">Signal</keyword>
<feature type="compositionally biased region" description="Polar residues" evidence="10">
    <location>
        <begin position="635"/>
        <end position="654"/>
    </location>
</feature>
<keyword evidence="5" id="KW-0688">Ribosomal frameshifting</keyword>
<dbReference type="SUPFAM" id="SSF50494">
    <property type="entry name" value="Trypsin-like serine proteases"/>
    <property type="match status" value="1"/>
</dbReference>
<evidence type="ECO:0000256" key="5">
    <source>
        <dbReference type="ARBA" id="ARBA00022758"/>
    </source>
</evidence>
<dbReference type="GO" id="GO:0004252">
    <property type="term" value="F:serine-type endopeptidase activity"/>
    <property type="evidence" value="ECO:0007669"/>
    <property type="project" value="InterPro"/>
</dbReference>
<evidence type="ECO:0000259" key="12">
    <source>
        <dbReference type="PROSITE" id="PS51868"/>
    </source>
</evidence>
<evidence type="ECO:0000256" key="3">
    <source>
        <dbReference type="ARBA" id="ARBA00022692"/>
    </source>
</evidence>
<evidence type="ECO:0000256" key="9">
    <source>
        <dbReference type="ARBA" id="ARBA00023136"/>
    </source>
</evidence>
<evidence type="ECO:0000313" key="14">
    <source>
        <dbReference type="Proteomes" id="UP001243857"/>
    </source>
</evidence>
<dbReference type="InterPro" id="IPR009003">
    <property type="entry name" value="Peptidase_S1_PA"/>
</dbReference>
<feature type="transmembrane region" description="Helical" evidence="11">
    <location>
        <begin position="158"/>
        <end position="179"/>
    </location>
</feature>
<evidence type="ECO:0000256" key="8">
    <source>
        <dbReference type="ARBA" id="ARBA00022989"/>
    </source>
</evidence>
<feature type="transmembrane region" description="Helical" evidence="11">
    <location>
        <begin position="128"/>
        <end position="151"/>
    </location>
</feature>
<keyword evidence="14" id="KW-1185">Reference proteome</keyword>
<dbReference type="InterPro" id="IPR000382">
    <property type="entry name" value="Peptidase_S39B_luteovirus"/>
</dbReference>
<evidence type="ECO:0000256" key="2">
    <source>
        <dbReference type="ARBA" id="ARBA00022670"/>
    </source>
</evidence>
<evidence type="ECO:0000256" key="4">
    <source>
        <dbReference type="ARBA" id="ARBA00022729"/>
    </source>
</evidence>
<dbReference type="PRINTS" id="PR00913">
    <property type="entry name" value="LVIRUSORF2"/>
</dbReference>
<dbReference type="Pfam" id="PF02122">
    <property type="entry name" value="Peptidase_S39"/>
    <property type="match status" value="1"/>
</dbReference>
<keyword evidence="9 11" id="KW-0472">Membrane</keyword>
<reference evidence="13" key="1">
    <citation type="journal article" date="2021" name="Plant Gene">
        <title>Identification of two putative novel RNA viruses in the transcriptome datasets of small cardamom.</title>
        <authorList>
            <person name="Sidharthan V.K."/>
            <person name="Kalaivanan N."/>
            <person name="Baranwal V."/>
        </authorList>
    </citation>
    <scope>NUCLEOTIDE SEQUENCE</scope>
    <source>
        <strain evidence="13">Kerala</strain>
    </source>
</reference>
<feature type="region of interest" description="Disordered" evidence="10">
    <location>
        <begin position="467"/>
        <end position="503"/>
    </location>
</feature>
<feature type="compositionally biased region" description="Basic residues" evidence="10">
    <location>
        <begin position="622"/>
        <end position="634"/>
    </location>
</feature>
<feature type="domain" description="Peptidase S39" evidence="12">
    <location>
        <begin position="210"/>
        <end position="418"/>
    </location>
</feature>
<feature type="region of interest" description="Disordered" evidence="10">
    <location>
        <begin position="619"/>
        <end position="710"/>
    </location>
</feature>
<organism evidence="13 14">
    <name type="scientific">Cardamom polerovirus</name>
    <dbReference type="NCBI Taxonomy" id="2754871"/>
    <lineage>
        <taxon>Viruses</taxon>
        <taxon>Riboviria</taxon>
        <taxon>Orthornavirae</taxon>
        <taxon>Pisuviricota</taxon>
        <taxon>Pisoniviricetes</taxon>
        <taxon>Sobelivirales</taxon>
        <taxon>Solemoviridae</taxon>
        <taxon>Polerovirus</taxon>
        <taxon>Polerovirus CDPV</taxon>
    </lineage>
</organism>
<accession>A0AAD2QFW7</accession>
<evidence type="ECO:0000256" key="11">
    <source>
        <dbReference type="SAM" id="Phobius"/>
    </source>
</evidence>
<dbReference type="PROSITE" id="PS51868">
    <property type="entry name" value="PEPTIDASE_S39"/>
    <property type="match status" value="1"/>
</dbReference>
<dbReference type="EMBL" id="BK013145">
    <property type="protein sequence ID" value="DAZ87299.1"/>
    <property type="molecule type" value="Genomic_RNA"/>
</dbReference>
<dbReference type="GO" id="GO:0016020">
    <property type="term" value="C:membrane"/>
    <property type="evidence" value="ECO:0007669"/>
    <property type="project" value="UniProtKB-SubCell"/>
</dbReference>
<dbReference type="InterPro" id="IPR018019">
    <property type="entry name" value="Luteovirus_Orf2"/>
</dbReference>
<dbReference type="GO" id="GO:0006508">
    <property type="term" value="P:proteolysis"/>
    <property type="evidence" value="ECO:0007669"/>
    <property type="project" value="UniProtKB-KW"/>
</dbReference>